<dbReference type="GO" id="GO:0045122">
    <property type="term" value="P:aflatoxin biosynthetic process"/>
    <property type="evidence" value="ECO:0007669"/>
    <property type="project" value="InterPro"/>
</dbReference>
<protein>
    <recommendedName>
        <fullName evidence="7">Zn(2)-C6 fungal-type domain-containing protein</fullName>
    </recommendedName>
</protein>
<dbReference type="Gene3D" id="4.10.240.10">
    <property type="entry name" value="Zn(2)-C6 fungal-type DNA-binding domain"/>
    <property type="match status" value="1"/>
</dbReference>
<dbReference type="EMBL" id="ML735237">
    <property type="protein sequence ID" value="KAE8392456.1"/>
    <property type="molecule type" value="Genomic_DNA"/>
</dbReference>
<evidence type="ECO:0000256" key="6">
    <source>
        <dbReference type="SAM" id="MobiDB-lite"/>
    </source>
</evidence>
<evidence type="ECO:0000256" key="5">
    <source>
        <dbReference type="ARBA" id="ARBA00023242"/>
    </source>
</evidence>
<dbReference type="GO" id="GO:0005634">
    <property type="term" value="C:nucleus"/>
    <property type="evidence" value="ECO:0007669"/>
    <property type="project" value="InterPro"/>
</dbReference>
<dbReference type="InterPro" id="IPR001138">
    <property type="entry name" value="Zn2Cys6_DnaBD"/>
</dbReference>
<accession>A0A5N7CE80</accession>
<evidence type="ECO:0000256" key="2">
    <source>
        <dbReference type="ARBA" id="ARBA00023015"/>
    </source>
</evidence>
<dbReference type="PROSITE" id="PS00463">
    <property type="entry name" value="ZN2_CY6_FUNGAL_1"/>
    <property type="match status" value="1"/>
</dbReference>
<dbReference type="SMART" id="SM00066">
    <property type="entry name" value="GAL4"/>
    <property type="match status" value="1"/>
</dbReference>
<keyword evidence="5" id="KW-0539">Nucleus</keyword>
<proteinExistence type="predicted"/>
<keyword evidence="4" id="KW-0804">Transcription</keyword>
<dbReference type="GO" id="GO:0003677">
    <property type="term" value="F:DNA binding"/>
    <property type="evidence" value="ECO:0007669"/>
    <property type="project" value="UniProtKB-KW"/>
</dbReference>
<dbReference type="GO" id="GO:0000981">
    <property type="term" value="F:DNA-binding transcription factor activity, RNA polymerase II-specific"/>
    <property type="evidence" value="ECO:0007669"/>
    <property type="project" value="InterPro"/>
</dbReference>
<dbReference type="Pfam" id="PF00172">
    <property type="entry name" value="Zn_clus"/>
    <property type="match status" value="1"/>
</dbReference>
<dbReference type="GO" id="GO:0008270">
    <property type="term" value="F:zinc ion binding"/>
    <property type="evidence" value="ECO:0007669"/>
    <property type="project" value="InterPro"/>
</dbReference>
<evidence type="ECO:0000313" key="8">
    <source>
        <dbReference type="EMBL" id="KAE8392456.1"/>
    </source>
</evidence>
<dbReference type="CDD" id="cd00067">
    <property type="entry name" value="GAL4"/>
    <property type="match status" value="1"/>
</dbReference>
<keyword evidence="2" id="KW-0805">Transcription regulation</keyword>
<evidence type="ECO:0000256" key="4">
    <source>
        <dbReference type="ARBA" id="ARBA00023163"/>
    </source>
</evidence>
<dbReference type="OrthoDB" id="2740448at2759"/>
<gene>
    <name evidence="8" type="ORF">BDV23DRAFT_192570</name>
</gene>
<evidence type="ECO:0000256" key="1">
    <source>
        <dbReference type="ARBA" id="ARBA00022723"/>
    </source>
</evidence>
<name>A0A5N7CE80_PETAA</name>
<dbReference type="InterPro" id="IPR013700">
    <property type="entry name" value="AflR"/>
</dbReference>
<organism evidence="8">
    <name type="scientific">Petromyces alliaceus</name>
    <name type="common">Aspergillus alliaceus</name>
    <dbReference type="NCBI Taxonomy" id="209559"/>
    <lineage>
        <taxon>Eukaryota</taxon>
        <taxon>Fungi</taxon>
        <taxon>Dikarya</taxon>
        <taxon>Ascomycota</taxon>
        <taxon>Pezizomycotina</taxon>
        <taxon>Eurotiomycetes</taxon>
        <taxon>Eurotiomycetidae</taxon>
        <taxon>Eurotiales</taxon>
        <taxon>Aspergillaceae</taxon>
        <taxon>Aspergillus</taxon>
        <taxon>Aspergillus subgen. Circumdati</taxon>
    </lineage>
</organism>
<reference evidence="8" key="1">
    <citation type="submission" date="2019-04" db="EMBL/GenBank/DDBJ databases">
        <title>Friends and foes A comparative genomics studyof 23 Aspergillus species from section Flavi.</title>
        <authorList>
            <consortium name="DOE Joint Genome Institute"/>
            <person name="Kjaerbolling I."/>
            <person name="Vesth T."/>
            <person name="Frisvad J.C."/>
            <person name="Nybo J.L."/>
            <person name="Theobald S."/>
            <person name="Kildgaard S."/>
            <person name="Isbrandt T."/>
            <person name="Kuo A."/>
            <person name="Sato A."/>
            <person name="Lyhne E.K."/>
            <person name="Kogle M.E."/>
            <person name="Wiebenga A."/>
            <person name="Kun R.S."/>
            <person name="Lubbers R.J."/>
            <person name="Makela M.R."/>
            <person name="Barry K."/>
            <person name="Chovatia M."/>
            <person name="Clum A."/>
            <person name="Daum C."/>
            <person name="Haridas S."/>
            <person name="He G."/>
            <person name="LaButti K."/>
            <person name="Lipzen A."/>
            <person name="Mondo S."/>
            <person name="Riley R."/>
            <person name="Salamov A."/>
            <person name="Simmons B.A."/>
            <person name="Magnuson J.K."/>
            <person name="Henrissat B."/>
            <person name="Mortensen U.H."/>
            <person name="Larsen T.O."/>
            <person name="Devries R.P."/>
            <person name="Grigoriev I.V."/>
            <person name="Machida M."/>
            <person name="Baker S.E."/>
            <person name="Andersen M.R."/>
        </authorList>
    </citation>
    <scope>NUCLEOTIDE SEQUENCE [LARGE SCALE GENOMIC DNA]</scope>
    <source>
        <strain evidence="8">IBT 14317</strain>
    </source>
</reference>
<dbReference type="PROSITE" id="PS50048">
    <property type="entry name" value="ZN2_CY6_FUNGAL_2"/>
    <property type="match status" value="1"/>
</dbReference>
<dbReference type="AlphaFoldDB" id="A0A5N7CE80"/>
<keyword evidence="3" id="KW-0238">DNA-binding</keyword>
<evidence type="ECO:0000259" key="7">
    <source>
        <dbReference type="PROSITE" id="PS50048"/>
    </source>
</evidence>
<dbReference type="GO" id="GO:0009893">
    <property type="term" value="P:positive regulation of metabolic process"/>
    <property type="evidence" value="ECO:0007669"/>
    <property type="project" value="UniProtKB-ARBA"/>
</dbReference>
<dbReference type="SUPFAM" id="SSF57701">
    <property type="entry name" value="Zn2/Cys6 DNA-binding domain"/>
    <property type="match status" value="1"/>
</dbReference>
<dbReference type="InterPro" id="IPR036864">
    <property type="entry name" value="Zn2-C6_fun-type_DNA-bd_sf"/>
</dbReference>
<feature type="domain" description="Zn(2)-C6 fungal-type" evidence="7">
    <location>
        <begin position="26"/>
        <end position="56"/>
    </location>
</feature>
<dbReference type="PRINTS" id="PR00755">
    <property type="entry name" value="AFLATOXINBRP"/>
</dbReference>
<evidence type="ECO:0000256" key="3">
    <source>
        <dbReference type="ARBA" id="ARBA00023125"/>
    </source>
</evidence>
<dbReference type="Proteomes" id="UP000326877">
    <property type="component" value="Unassembled WGS sequence"/>
</dbReference>
<keyword evidence="1" id="KW-0479">Metal-binding</keyword>
<feature type="region of interest" description="Disordered" evidence="6">
    <location>
        <begin position="1"/>
        <end position="21"/>
    </location>
</feature>
<sequence>MEGLSRGPINRQHSDKPQVPKRLRSTCDRCTMLKVRCDKKKPRCERCESVQQPCVYGPYRWKGRSTRSHTGLNKSYIRSSGPVPRGAVESFRQAATQSTPAGETMISEGAVNALSDLPLFPALDTLSFDFQDEIEGIYIGLTDDDGNDLTSAPSVGDFMGPGADHVSHHIETGRLAVLSGSEPHPMLDSGISDSHFSSPGSWASRNVCPCASLTFGVLHEMYRAETTCGIETSSCLPSSDHILKINRAAVKKIHEVLSRQCTECHGYHSILLLVVAIMSKILSWYQTVFNRIIQYSPAKSPGDQVEPAFVTPIQFGDFELDMNAEQRITAQFLLCELEQINKVLALIKDSPPRTAQDGRDSMNTFVGAVCQFLSSNLTDLISNVDGFCVSRPSFALC</sequence>
<dbReference type="Pfam" id="PF08493">
    <property type="entry name" value="AflR"/>
    <property type="match status" value="1"/>
</dbReference>